<dbReference type="GO" id="GO:0016020">
    <property type="term" value="C:membrane"/>
    <property type="evidence" value="ECO:0007669"/>
    <property type="project" value="InterPro"/>
</dbReference>
<protein>
    <recommendedName>
        <fullName evidence="1">EamA domain-containing protein</fullName>
    </recommendedName>
</protein>
<dbReference type="PANTHER" id="PTHR22911:SF79">
    <property type="entry name" value="MOBA-LIKE NTP TRANSFERASE DOMAIN-CONTAINING PROTEIN"/>
    <property type="match status" value="1"/>
</dbReference>
<dbReference type="InterPro" id="IPR037185">
    <property type="entry name" value="EmrE-like"/>
</dbReference>
<dbReference type="Pfam" id="PF00892">
    <property type="entry name" value="EamA"/>
    <property type="match status" value="2"/>
</dbReference>
<feature type="domain" description="EamA" evidence="1">
    <location>
        <begin position="149"/>
        <end position="278"/>
    </location>
</feature>
<dbReference type="SUPFAM" id="SSF103481">
    <property type="entry name" value="Multidrug resistance efflux transporter EmrE"/>
    <property type="match status" value="2"/>
</dbReference>
<dbReference type="EMBL" id="UOFJ01000033">
    <property type="protein sequence ID" value="VAW61278.1"/>
    <property type="molecule type" value="Genomic_DNA"/>
</dbReference>
<sequence length="295" mass="32154">MNSKNSLSILYVSVFLLALNGLFSKLIPLDAVSITQLRSVLAALALCLFSLLLKRQFKLANARQYAGVYFVGVIMGLHWITFFHSMQVSTVAIGMLSLFTYPVITVVLEPFFNQRRMRIADVLAGIVVLVGVIVMVKDELQQFDSGAMQGMIWGVVSAFLFSVRNLLQKYAYADVPSDRLILHQVIAISLMLLLFVDYSAVAVLQMNDWGLLILLGAISTAAAHSLLSFSLKHLTAKSIAMISCLQPLFAASFAWLLLNEVPTLSVVLGGGIIISVALFESMKKPPASTLPAADP</sequence>
<feature type="domain" description="EamA" evidence="1">
    <location>
        <begin position="10"/>
        <end position="136"/>
    </location>
</feature>
<dbReference type="InterPro" id="IPR000620">
    <property type="entry name" value="EamA_dom"/>
</dbReference>
<organism evidence="2">
    <name type="scientific">hydrothermal vent metagenome</name>
    <dbReference type="NCBI Taxonomy" id="652676"/>
    <lineage>
        <taxon>unclassified sequences</taxon>
        <taxon>metagenomes</taxon>
        <taxon>ecological metagenomes</taxon>
    </lineage>
</organism>
<accession>A0A3B0WZ20</accession>
<gene>
    <name evidence="2" type="ORF">MNBD_GAMMA10-2430</name>
</gene>
<proteinExistence type="predicted"/>
<dbReference type="AlphaFoldDB" id="A0A3B0WZ20"/>
<evidence type="ECO:0000259" key="1">
    <source>
        <dbReference type="Pfam" id="PF00892"/>
    </source>
</evidence>
<dbReference type="PANTHER" id="PTHR22911">
    <property type="entry name" value="ACYL-MALONYL CONDENSING ENZYME-RELATED"/>
    <property type="match status" value="1"/>
</dbReference>
<evidence type="ECO:0000313" key="2">
    <source>
        <dbReference type="EMBL" id="VAW61278.1"/>
    </source>
</evidence>
<name>A0A3B0WZ20_9ZZZZ</name>
<reference evidence="2" key="1">
    <citation type="submission" date="2018-06" db="EMBL/GenBank/DDBJ databases">
        <authorList>
            <person name="Zhirakovskaya E."/>
        </authorList>
    </citation>
    <scope>NUCLEOTIDE SEQUENCE</scope>
</reference>